<feature type="coiled-coil region" evidence="1">
    <location>
        <begin position="254"/>
        <end position="281"/>
    </location>
</feature>
<reference evidence="3" key="1">
    <citation type="journal article" date="2020" name="Stud. Mycol.">
        <title>101 Dothideomycetes genomes: a test case for predicting lifestyles and emergence of pathogens.</title>
        <authorList>
            <person name="Haridas S."/>
            <person name="Albert R."/>
            <person name="Binder M."/>
            <person name="Bloem J."/>
            <person name="Labutti K."/>
            <person name="Salamov A."/>
            <person name="Andreopoulos B."/>
            <person name="Baker S."/>
            <person name="Barry K."/>
            <person name="Bills G."/>
            <person name="Bluhm B."/>
            <person name="Cannon C."/>
            <person name="Castanera R."/>
            <person name="Culley D."/>
            <person name="Daum C."/>
            <person name="Ezra D."/>
            <person name="Gonzalez J."/>
            <person name="Henrissat B."/>
            <person name="Kuo A."/>
            <person name="Liang C."/>
            <person name="Lipzen A."/>
            <person name="Lutzoni F."/>
            <person name="Magnuson J."/>
            <person name="Mondo S."/>
            <person name="Nolan M."/>
            <person name="Ohm R."/>
            <person name="Pangilinan J."/>
            <person name="Park H.-J."/>
            <person name="Ramirez L."/>
            <person name="Alfaro M."/>
            <person name="Sun H."/>
            <person name="Tritt A."/>
            <person name="Yoshinaga Y."/>
            <person name="Zwiers L.-H."/>
            <person name="Turgeon B."/>
            <person name="Goodwin S."/>
            <person name="Spatafora J."/>
            <person name="Crous P."/>
            <person name="Grigoriev I."/>
        </authorList>
    </citation>
    <scope>NUCLEOTIDE SEQUENCE</scope>
    <source>
        <strain evidence="3">CBS 122681</strain>
    </source>
</reference>
<sequence>MAEEAAAHLLLNALEERNLHVDLDAVLAAFEEDDSKRETAAWVQEYLNEETLLTRQELDLYHSLKRKGVLRQFEHEDDPIRPILDNEVSSAIESLQSSTAVIEEQCKVLEAQRDALMALKALDKPNLAVEHTRNERRRKEHQEKARLDLAVDDAFASINEQLQDSQRDIDTDKLALKSYITERLASDDKILTALPGIVSKLLTEPAKNEDEESIEQWCNAIISFQTAEIKARVETVYLNSVHKDTPDSLLKTPESELKEQKDALRAELETLNSEIASVAEMVVEHELRKPLNDVKERKAREKSQTKAAWTNYVLSTLEFMQKRLDTIANHMTDVDEFHQTLGHISSAASARTIAPVTEARPTLPRRGTSDSRAAFPPVKLKPSKSLDLPPVLQEALRHAGVFFSQDSIESLRENLTRFQMEKNEKLRDQFTAVSTSMHDTLADRLEKAYGDQSAILSALYLHAPYAQVYLTDPKLEENLKQTDKELELAEQELLKSEASELNLGDPKVMAFVAKYGDGSESI</sequence>
<gene>
    <name evidence="3" type="ORF">K491DRAFT_669861</name>
</gene>
<evidence type="ECO:0000313" key="4">
    <source>
        <dbReference type="Proteomes" id="UP000799324"/>
    </source>
</evidence>
<protein>
    <recommendedName>
        <fullName evidence="5">HAUS augmin-like complex subunit 3 N-terminal domain-containing protein</fullName>
    </recommendedName>
</protein>
<name>A0A6A6SMY9_9PLEO</name>
<feature type="coiled-coil region" evidence="1">
    <location>
        <begin position="472"/>
        <end position="499"/>
    </location>
</feature>
<evidence type="ECO:0008006" key="5">
    <source>
        <dbReference type="Google" id="ProtNLM"/>
    </source>
</evidence>
<dbReference type="OrthoDB" id="5314201at2759"/>
<keyword evidence="1" id="KW-0175">Coiled coil</keyword>
<accession>A0A6A6SMY9</accession>
<organism evidence="3 4">
    <name type="scientific">Lophiostoma macrostomum CBS 122681</name>
    <dbReference type="NCBI Taxonomy" id="1314788"/>
    <lineage>
        <taxon>Eukaryota</taxon>
        <taxon>Fungi</taxon>
        <taxon>Dikarya</taxon>
        <taxon>Ascomycota</taxon>
        <taxon>Pezizomycotina</taxon>
        <taxon>Dothideomycetes</taxon>
        <taxon>Pleosporomycetidae</taxon>
        <taxon>Pleosporales</taxon>
        <taxon>Lophiostomataceae</taxon>
        <taxon>Lophiostoma</taxon>
    </lineage>
</organism>
<feature type="region of interest" description="Disordered" evidence="2">
    <location>
        <begin position="361"/>
        <end position="380"/>
    </location>
</feature>
<evidence type="ECO:0000313" key="3">
    <source>
        <dbReference type="EMBL" id="KAF2648862.1"/>
    </source>
</evidence>
<dbReference type="Proteomes" id="UP000799324">
    <property type="component" value="Unassembled WGS sequence"/>
</dbReference>
<dbReference type="EMBL" id="MU004517">
    <property type="protein sequence ID" value="KAF2648862.1"/>
    <property type="molecule type" value="Genomic_DNA"/>
</dbReference>
<proteinExistence type="predicted"/>
<evidence type="ECO:0000256" key="2">
    <source>
        <dbReference type="SAM" id="MobiDB-lite"/>
    </source>
</evidence>
<keyword evidence="4" id="KW-1185">Reference proteome</keyword>
<evidence type="ECO:0000256" key="1">
    <source>
        <dbReference type="SAM" id="Coils"/>
    </source>
</evidence>
<dbReference type="AlphaFoldDB" id="A0A6A6SMY9"/>